<dbReference type="InterPro" id="IPR017438">
    <property type="entry name" value="ATP-NAD_kinase_N"/>
</dbReference>
<gene>
    <name evidence="2" type="ORF">FJ657_05215</name>
</gene>
<dbReference type="PANTHER" id="PTHR30492">
    <property type="entry name" value="METHYLGLYOXAL SYNTHASE"/>
    <property type="match status" value="1"/>
</dbReference>
<dbReference type="InterPro" id="IPR001206">
    <property type="entry name" value="Diacylglycerol_kinase_cat_dom"/>
</dbReference>
<dbReference type="PROSITE" id="PS50146">
    <property type="entry name" value="DAGK"/>
    <property type="match status" value="1"/>
</dbReference>
<evidence type="ECO:0000259" key="1">
    <source>
        <dbReference type="PROSITE" id="PS50146"/>
    </source>
</evidence>
<sequence>MPAPSDAPKPRRAAIVFNPIKVDEQRLRTAIAAAEAEHGWAETLWLETSVEDPGQGPTRQAVSEGVEVVIAAGGDGTVRAVAEALRDTDTALALLPSGTGNLLARNLDLNLAHVEGSIETAFTGEDRKIDLGIARLEREDGSREEHAFLVMAGIGIDAQMVVNTNAELKKKVGWIAYVDAIVRSLRDRDRLRIRYELDDGPAGAMSVHTLLVGNCGSLPGNILLLPEAAVDDGEFDIVALRPEGFFGWLQIWTKIVWENGVLRRSQAGRKLMSLTKEVRTLRYLKGKQFTVRIEKPDEFELDGDVFGEVVAFRTTVDPLALEVRLPAGHRLSTDQPEAAVSA</sequence>
<organism evidence="2 3">
    <name type="scientific">Schumannella soli</name>
    <dbReference type="NCBI Taxonomy" id="2590779"/>
    <lineage>
        <taxon>Bacteria</taxon>
        <taxon>Bacillati</taxon>
        <taxon>Actinomycetota</taxon>
        <taxon>Actinomycetes</taxon>
        <taxon>Micrococcales</taxon>
        <taxon>Microbacteriaceae</taxon>
        <taxon>Schumannella</taxon>
    </lineage>
</organism>
<dbReference type="PANTHER" id="PTHR30492:SF0">
    <property type="entry name" value="METHYLGLYOXAL SYNTHASE"/>
    <property type="match status" value="1"/>
</dbReference>
<dbReference type="GO" id="GO:0005829">
    <property type="term" value="C:cytosol"/>
    <property type="evidence" value="ECO:0007669"/>
    <property type="project" value="TreeGrafter"/>
</dbReference>
<name>A0A506YA61_9MICO</name>
<proteinExistence type="predicted"/>
<dbReference type="Pfam" id="PF00781">
    <property type="entry name" value="DAGK_cat"/>
    <property type="match status" value="1"/>
</dbReference>
<dbReference type="GO" id="GO:0016301">
    <property type="term" value="F:kinase activity"/>
    <property type="evidence" value="ECO:0007669"/>
    <property type="project" value="UniProtKB-KW"/>
</dbReference>
<dbReference type="SUPFAM" id="SSF111331">
    <property type="entry name" value="NAD kinase/diacylglycerol kinase-like"/>
    <property type="match status" value="1"/>
</dbReference>
<evidence type="ECO:0000313" key="2">
    <source>
        <dbReference type="EMBL" id="TPW78028.1"/>
    </source>
</evidence>
<comment type="caution">
    <text evidence="2">The sequence shown here is derived from an EMBL/GenBank/DDBJ whole genome shotgun (WGS) entry which is preliminary data.</text>
</comment>
<reference evidence="2 3" key="1">
    <citation type="submission" date="2019-06" db="EMBL/GenBank/DDBJ databases">
        <authorList>
            <person name="Li F."/>
        </authorList>
    </citation>
    <scope>NUCLEOTIDE SEQUENCE [LARGE SCALE GENOMIC DNA]</scope>
    <source>
        <strain evidence="2 3">10F1D-1</strain>
    </source>
</reference>
<dbReference type="EMBL" id="VHQG01000001">
    <property type="protein sequence ID" value="TPW78028.1"/>
    <property type="molecule type" value="Genomic_DNA"/>
</dbReference>
<dbReference type="RefSeq" id="WP_141162553.1">
    <property type="nucleotide sequence ID" value="NZ_VHQG01000001.1"/>
</dbReference>
<dbReference type="InterPro" id="IPR016064">
    <property type="entry name" value="NAD/diacylglycerol_kinase_sf"/>
</dbReference>
<feature type="domain" description="DAGKc" evidence="1">
    <location>
        <begin position="8"/>
        <end position="138"/>
    </location>
</feature>
<accession>A0A506YA61</accession>
<dbReference type="Proteomes" id="UP000316252">
    <property type="component" value="Unassembled WGS sequence"/>
</dbReference>
<evidence type="ECO:0000313" key="3">
    <source>
        <dbReference type="Proteomes" id="UP000316252"/>
    </source>
</evidence>
<dbReference type="Gene3D" id="3.40.50.10330">
    <property type="entry name" value="Probable inorganic polyphosphate/atp-NAD kinase, domain 1"/>
    <property type="match status" value="1"/>
</dbReference>
<keyword evidence="2" id="KW-0808">Transferase</keyword>
<dbReference type="OrthoDB" id="3171056at2"/>
<keyword evidence="2" id="KW-0418">Kinase</keyword>
<protein>
    <submittedName>
        <fullName evidence="2">Diacylglycerol kinase</fullName>
    </submittedName>
</protein>
<dbReference type="Gene3D" id="2.60.200.40">
    <property type="match status" value="1"/>
</dbReference>
<dbReference type="GO" id="GO:0008929">
    <property type="term" value="F:methylglyoxal synthase activity"/>
    <property type="evidence" value="ECO:0007669"/>
    <property type="project" value="InterPro"/>
</dbReference>
<dbReference type="AlphaFoldDB" id="A0A506YA61"/>
<keyword evidence="3" id="KW-1185">Reference proteome</keyword>
<dbReference type="GO" id="GO:0019242">
    <property type="term" value="P:methylglyoxal biosynthetic process"/>
    <property type="evidence" value="ECO:0007669"/>
    <property type="project" value="InterPro"/>
</dbReference>
<dbReference type="InterPro" id="IPR004363">
    <property type="entry name" value="Methylgl_synth"/>
</dbReference>